<reference evidence="1 2" key="1">
    <citation type="journal article" date="2023" name="Sci. Data">
        <title>Genome assembly of the Korean intertidal mud-creeper Batillaria attramentaria.</title>
        <authorList>
            <person name="Patra A.K."/>
            <person name="Ho P.T."/>
            <person name="Jun S."/>
            <person name="Lee S.J."/>
            <person name="Kim Y."/>
            <person name="Won Y.J."/>
        </authorList>
    </citation>
    <scope>NUCLEOTIDE SEQUENCE [LARGE SCALE GENOMIC DNA]</scope>
    <source>
        <strain evidence="1">Wonlab-2016</strain>
    </source>
</reference>
<accession>A0ABD0JCN2</accession>
<name>A0ABD0JCN2_9CAEN</name>
<evidence type="ECO:0000313" key="1">
    <source>
        <dbReference type="EMBL" id="KAK7469870.1"/>
    </source>
</evidence>
<keyword evidence="2" id="KW-1185">Reference proteome</keyword>
<gene>
    <name evidence="1" type="ORF">BaRGS_00036090</name>
</gene>
<evidence type="ECO:0000313" key="2">
    <source>
        <dbReference type="Proteomes" id="UP001519460"/>
    </source>
</evidence>
<dbReference type="Gene3D" id="3.20.20.140">
    <property type="entry name" value="Metal-dependent hydrolases"/>
    <property type="match status" value="1"/>
</dbReference>
<proteinExistence type="predicted"/>
<dbReference type="EMBL" id="JACVVK020000500">
    <property type="protein sequence ID" value="KAK7469870.1"/>
    <property type="molecule type" value="Genomic_DNA"/>
</dbReference>
<organism evidence="1 2">
    <name type="scientific">Batillaria attramentaria</name>
    <dbReference type="NCBI Taxonomy" id="370345"/>
    <lineage>
        <taxon>Eukaryota</taxon>
        <taxon>Metazoa</taxon>
        <taxon>Spiralia</taxon>
        <taxon>Lophotrochozoa</taxon>
        <taxon>Mollusca</taxon>
        <taxon>Gastropoda</taxon>
        <taxon>Caenogastropoda</taxon>
        <taxon>Sorbeoconcha</taxon>
        <taxon>Cerithioidea</taxon>
        <taxon>Batillariidae</taxon>
        <taxon>Batillaria</taxon>
    </lineage>
</organism>
<protein>
    <submittedName>
        <fullName evidence="1">Uncharacterized protein</fullName>
    </submittedName>
</protein>
<sequence length="91" mass="10325">MYVKDRGVQRHIQTSLRLLGVVAFSEVGLDYTVTRNGAKQDQRWVLREMLELAPAGMPVVHNCRAVRPGETYAAHDLRRIAWSCLPPNQPL</sequence>
<dbReference type="AlphaFoldDB" id="A0ABD0JCN2"/>
<comment type="caution">
    <text evidence="1">The sequence shown here is derived from an EMBL/GenBank/DDBJ whole genome shotgun (WGS) entry which is preliminary data.</text>
</comment>
<dbReference type="Proteomes" id="UP001519460">
    <property type="component" value="Unassembled WGS sequence"/>
</dbReference>